<keyword evidence="7" id="KW-0812">Transmembrane</keyword>
<organism evidence="8">
    <name type="scientific">hydrothermal vent metagenome</name>
    <dbReference type="NCBI Taxonomy" id="652676"/>
    <lineage>
        <taxon>unclassified sequences</taxon>
        <taxon>metagenomes</taxon>
        <taxon>ecological metagenomes</taxon>
    </lineage>
</organism>
<dbReference type="InterPro" id="IPR012187">
    <property type="entry name" value="Disulphide_bond_form_BdbC"/>
</dbReference>
<evidence type="ECO:0008006" key="9">
    <source>
        <dbReference type="Google" id="ProtNLM"/>
    </source>
</evidence>
<dbReference type="SUPFAM" id="SSF158442">
    <property type="entry name" value="DsbB-like"/>
    <property type="match status" value="1"/>
</dbReference>
<feature type="transmembrane region" description="Helical" evidence="7">
    <location>
        <begin position="46"/>
        <end position="68"/>
    </location>
</feature>
<evidence type="ECO:0000256" key="1">
    <source>
        <dbReference type="ARBA" id="ARBA00022448"/>
    </source>
</evidence>
<reference evidence="8" key="1">
    <citation type="submission" date="2018-06" db="EMBL/GenBank/DDBJ databases">
        <authorList>
            <person name="Zhirakovskaya E."/>
        </authorList>
    </citation>
    <scope>NUCLEOTIDE SEQUENCE</scope>
</reference>
<name>A0A3B0ZFY3_9ZZZZ</name>
<keyword evidence="7" id="KW-1133">Transmembrane helix</keyword>
<keyword evidence="4" id="KW-1015">Disulfide bond</keyword>
<dbReference type="PANTHER" id="PTHR43469:SF1">
    <property type="entry name" value="SPBETA PROPHAGE-DERIVED DISULFIDE BOND FORMATION PROTEIN B"/>
    <property type="match status" value="1"/>
</dbReference>
<accession>A0A3B0ZFY3</accession>
<dbReference type="GO" id="GO:0016491">
    <property type="term" value="F:oxidoreductase activity"/>
    <property type="evidence" value="ECO:0007669"/>
    <property type="project" value="UniProtKB-KW"/>
</dbReference>
<evidence type="ECO:0000313" key="8">
    <source>
        <dbReference type="EMBL" id="VAW85199.1"/>
    </source>
</evidence>
<dbReference type="EMBL" id="UOFP01000083">
    <property type="protein sequence ID" value="VAW85199.1"/>
    <property type="molecule type" value="Genomic_DNA"/>
</dbReference>
<evidence type="ECO:0000256" key="7">
    <source>
        <dbReference type="SAM" id="Phobius"/>
    </source>
</evidence>
<evidence type="ECO:0000256" key="4">
    <source>
        <dbReference type="ARBA" id="ARBA00023157"/>
    </source>
</evidence>
<protein>
    <recommendedName>
        <fullName evidence="9">Disulfide bond formation protein B</fullName>
    </recommendedName>
</protein>
<feature type="non-terminal residue" evidence="8">
    <location>
        <position position="1"/>
    </location>
</feature>
<keyword evidence="6" id="KW-0676">Redox-active center</keyword>
<evidence type="ECO:0000256" key="5">
    <source>
        <dbReference type="ARBA" id="ARBA00023186"/>
    </source>
</evidence>
<dbReference type="InterPro" id="IPR023380">
    <property type="entry name" value="DsbB-like_sf"/>
</dbReference>
<keyword evidence="7" id="KW-0472">Membrane</keyword>
<dbReference type="AlphaFoldDB" id="A0A3B0ZFY3"/>
<sequence length="74" mass="8236">VNYALPIAIIGLFFTLYHCLLYFGFIPENLQPCSQGVSCADEGMELFGFLPIPLLSLASFSLIILFLLTSRFSK</sequence>
<evidence type="ECO:0000256" key="3">
    <source>
        <dbReference type="ARBA" id="ARBA00023002"/>
    </source>
</evidence>
<keyword evidence="3" id="KW-0560">Oxidoreductase</keyword>
<evidence type="ECO:0000256" key="6">
    <source>
        <dbReference type="ARBA" id="ARBA00023284"/>
    </source>
</evidence>
<keyword evidence="1" id="KW-0813">Transport</keyword>
<dbReference type="PANTHER" id="PTHR43469">
    <property type="entry name" value="DISULFIDE FORMATION PROTEIN-RELATED"/>
    <property type="match status" value="1"/>
</dbReference>
<feature type="transmembrane region" description="Helical" evidence="7">
    <location>
        <begin position="7"/>
        <end position="26"/>
    </location>
</feature>
<proteinExistence type="predicted"/>
<keyword evidence="2" id="KW-0249">Electron transport</keyword>
<gene>
    <name evidence="8" type="ORF">MNBD_GAMMA18-1062</name>
</gene>
<keyword evidence="5" id="KW-0143">Chaperone</keyword>
<evidence type="ECO:0000256" key="2">
    <source>
        <dbReference type="ARBA" id="ARBA00022982"/>
    </source>
</evidence>